<evidence type="ECO:0000256" key="1">
    <source>
        <dbReference type="ARBA" id="ARBA00004141"/>
    </source>
</evidence>
<dbReference type="FunFam" id="1.20.1510.10:FF:000006">
    <property type="entry name" value="Divalent cation efflux transporter"/>
    <property type="match status" value="1"/>
</dbReference>
<dbReference type="PANTHER" id="PTHR43840">
    <property type="entry name" value="MITOCHONDRIAL METAL TRANSPORTER 1-RELATED"/>
    <property type="match status" value="1"/>
</dbReference>
<evidence type="ECO:0000259" key="9">
    <source>
        <dbReference type="Pfam" id="PF16916"/>
    </source>
</evidence>
<dbReference type="SUPFAM" id="SSF160240">
    <property type="entry name" value="Cation efflux protein cytoplasmic domain-like"/>
    <property type="match status" value="1"/>
</dbReference>
<organism evidence="10">
    <name type="scientific">hydrothermal vent metagenome</name>
    <dbReference type="NCBI Taxonomy" id="652676"/>
    <lineage>
        <taxon>unclassified sequences</taxon>
        <taxon>metagenomes</taxon>
        <taxon>ecological metagenomes</taxon>
    </lineage>
</organism>
<comment type="subcellular location">
    <subcellularLocation>
        <location evidence="1">Membrane</location>
        <topology evidence="1">Multi-pass membrane protein</topology>
    </subcellularLocation>
</comment>
<dbReference type="Gene3D" id="1.20.1510.10">
    <property type="entry name" value="Cation efflux protein transmembrane domain"/>
    <property type="match status" value="1"/>
</dbReference>
<keyword evidence="6 7" id="KW-0472">Membrane</keyword>
<dbReference type="InterPro" id="IPR058533">
    <property type="entry name" value="Cation_efflux_TM"/>
</dbReference>
<feature type="domain" description="Cation efflux protein transmembrane" evidence="8">
    <location>
        <begin position="10"/>
        <end position="202"/>
    </location>
</feature>
<dbReference type="GO" id="GO:0008324">
    <property type="term" value="F:monoatomic cation transmembrane transporter activity"/>
    <property type="evidence" value="ECO:0007669"/>
    <property type="project" value="InterPro"/>
</dbReference>
<feature type="transmembrane region" description="Helical" evidence="7">
    <location>
        <begin position="177"/>
        <end position="195"/>
    </location>
</feature>
<comment type="similarity">
    <text evidence="2">Belongs to the cation diffusion facilitator (CDF) transporter (TC 2.A.4) family.</text>
</comment>
<reference evidence="10" key="1">
    <citation type="submission" date="2018-06" db="EMBL/GenBank/DDBJ databases">
        <authorList>
            <person name="Zhirakovskaya E."/>
        </authorList>
    </citation>
    <scope>NUCLEOTIDE SEQUENCE</scope>
</reference>
<dbReference type="SUPFAM" id="SSF161111">
    <property type="entry name" value="Cation efflux protein transmembrane domain-like"/>
    <property type="match status" value="1"/>
</dbReference>
<evidence type="ECO:0000256" key="2">
    <source>
        <dbReference type="ARBA" id="ARBA00008114"/>
    </source>
</evidence>
<gene>
    <name evidence="10" type="ORF">MNBD_DELTA01-1296</name>
</gene>
<keyword evidence="4 7" id="KW-0812">Transmembrane</keyword>
<dbReference type="Gene3D" id="3.30.70.1350">
    <property type="entry name" value="Cation efflux protein, cytoplasmic domain"/>
    <property type="match status" value="1"/>
</dbReference>
<dbReference type="InterPro" id="IPR027470">
    <property type="entry name" value="Cation_efflux_CTD"/>
</dbReference>
<accession>A0A3B0QV95</accession>
<feature type="transmembrane region" description="Helical" evidence="7">
    <location>
        <begin position="77"/>
        <end position="95"/>
    </location>
</feature>
<evidence type="ECO:0000256" key="4">
    <source>
        <dbReference type="ARBA" id="ARBA00022692"/>
    </source>
</evidence>
<evidence type="ECO:0000256" key="6">
    <source>
        <dbReference type="ARBA" id="ARBA00023136"/>
    </source>
</evidence>
<keyword evidence="3" id="KW-0813">Transport</keyword>
<evidence type="ECO:0000259" key="8">
    <source>
        <dbReference type="Pfam" id="PF01545"/>
    </source>
</evidence>
<dbReference type="InterPro" id="IPR027469">
    <property type="entry name" value="Cation_efflux_TMD_sf"/>
</dbReference>
<sequence>MKSVALRATLINILGNTLLFCLKLWVALLSGSVALLSDAFNSLTDIISAIAVFICVRISGKEADEGHPFGHSRAEPIAAIIIAILAGILGFEIIRESVGRLISGGEVVVSPLVIAVPIITVATKLLMFLYFKSVGRRVKSPAIAASSVDSFCDVFAAIAALIGILGVYFGYPFLDPLAGFLISLWIIYTGYSIGVKNIDYLMGKSPGPELISEIEKAALEVEGVVGTNTVRAHYVGHYIHVELHVEVLKDIPTLESHELCVAVEESLERIEAVGKAFIHIDPV</sequence>
<evidence type="ECO:0000313" key="10">
    <source>
        <dbReference type="EMBL" id="VAV85370.1"/>
    </source>
</evidence>
<dbReference type="EMBL" id="UOEA01000086">
    <property type="protein sequence ID" value="VAV85370.1"/>
    <property type="molecule type" value="Genomic_DNA"/>
</dbReference>
<dbReference type="AlphaFoldDB" id="A0A3B0QV95"/>
<feature type="transmembrane region" description="Helical" evidence="7">
    <location>
        <begin position="107"/>
        <end position="131"/>
    </location>
</feature>
<evidence type="ECO:0000256" key="5">
    <source>
        <dbReference type="ARBA" id="ARBA00022989"/>
    </source>
</evidence>
<feature type="transmembrane region" description="Helical" evidence="7">
    <location>
        <begin position="39"/>
        <end position="56"/>
    </location>
</feature>
<feature type="transmembrane region" description="Helical" evidence="7">
    <location>
        <begin position="12"/>
        <end position="33"/>
    </location>
</feature>
<dbReference type="InterPro" id="IPR050291">
    <property type="entry name" value="CDF_Transporter"/>
</dbReference>
<evidence type="ECO:0000256" key="3">
    <source>
        <dbReference type="ARBA" id="ARBA00022448"/>
    </source>
</evidence>
<protein>
    <submittedName>
        <fullName evidence="10">Cobalt-zinc-cadmium resistance protein</fullName>
    </submittedName>
</protein>
<dbReference type="Pfam" id="PF01545">
    <property type="entry name" value="Cation_efflux"/>
    <property type="match status" value="1"/>
</dbReference>
<feature type="domain" description="Cation efflux protein cytoplasmic" evidence="9">
    <location>
        <begin position="207"/>
        <end position="282"/>
    </location>
</feature>
<dbReference type="InterPro" id="IPR002524">
    <property type="entry name" value="Cation_efflux"/>
</dbReference>
<dbReference type="NCBIfam" id="TIGR01297">
    <property type="entry name" value="CDF"/>
    <property type="match status" value="1"/>
</dbReference>
<proteinExistence type="inferred from homology"/>
<feature type="transmembrane region" description="Helical" evidence="7">
    <location>
        <begin position="151"/>
        <end position="171"/>
    </location>
</feature>
<keyword evidence="5 7" id="KW-1133">Transmembrane helix</keyword>
<dbReference type="PANTHER" id="PTHR43840:SF15">
    <property type="entry name" value="MITOCHONDRIAL METAL TRANSPORTER 1-RELATED"/>
    <property type="match status" value="1"/>
</dbReference>
<dbReference type="GO" id="GO:0016020">
    <property type="term" value="C:membrane"/>
    <property type="evidence" value="ECO:0007669"/>
    <property type="project" value="UniProtKB-SubCell"/>
</dbReference>
<dbReference type="Pfam" id="PF16916">
    <property type="entry name" value="ZT_dimer"/>
    <property type="match status" value="1"/>
</dbReference>
<name>A0A3B0QV95_9ZZZZ</name>
<dbReference type="InterPro" id="IPR036837">
    <property type="entry name" value="Cation_efflux_CTD_sf"/>
</dbReference>
<evidence type="ECO:0000256" key="7">
    <source>
        <dbReference type="SAM" id="Phobius"/>
    </source>
</evidence>